<dbReference type="InterPro" id="IPR029058">
    <property type="entry name" value="AB_hydrolase_fold"/>
</dbReference>
<reference evidence="5 6" key="1">
    <citation type="submission" date="2015-10" db="EMBL/GenBank/DDBJ databases">
        <title>Genome sequencing of Penicillium freii.</title>
        <authorList>
            <person name="Nguyen H.D."/>
            <person name="Visagie C.M."/>
            <person name="Seifert K.A."/>
        </authorList>
    </citation>
    <scope>NUCLEOTIDE SEQUENCE [LARGE SCALE GENOMIC DNA]</scope>
    <source>
        <strain evidence="5 6">DAOM 242723</strain>
    </source>
</reference>
<dbReference type="Proteomes" id="UP000055045">
    <property type="component" value="Unassembled WGS sequence"/>
</dbReference>
<dbReference type="GO" id="GO:0016787">
    <property type="term" value="F:hydrolase activity"/>
    <property type="evidence" value="ECO:0007669"/>
    <property type="project" value="UniProtKB-KW"/>
</dbReference>
<dbReference type="PROSITE" id="PS00122">
    <property type="entry name" value="CARBOXYLESTERASE_B_1"/>
    <property type="match status" value="1"/>
</dbReference>
<evidence type="ECO:0000256" key="1">
    <source>
        <dbReference type="ARBA" id="ARBA00005964"/>
    </source>
</evidence>
<name>A0A117NLN3_PENFR</name>
<dbReference type="PANTHER" id="PTHR11559">
    <property type="entry name" value="CARBOXYLESTERASE"/>
    <property type="match status" value="1"/>
</dbReference>
<evidence type="ECO:0000256" key="2">
    <source>
        <dbReference type="ARBA" id="ARBA00022801"/>
    </source>
</evidence>
<dbReference type="Pfam" id="PF00135">
    <property type="entry name" value="COesterase"/>
    <property type="match status" value="1"/>
</dbReference>
<dbReference type="EC" id="3.1.1.-" evidence="3"/>
<sequence>MGESNFASWSPMHLDVRHFEDPCRQVLQNIADLSFLATATPVNHIDPPYNSPICPIWGVGQSVRTTSGFVVGHSAANAPGVSESVEIPYAAPPLGRLRFQSPVRYTGSDTISAPHCAPTQNLGIPSTFAAAFASEVYPASEDCLTLNVWAKPQTGEAKKAVLVWVYGGGYVSGECYSVNPLRSNPNLDVSQAVLDRRHTVGNPLLTKATFSYRANTFGIPGNPVTPANIGLRGLQVSLEWIRNNIEQFGGDPERITIFGQSTGAGMVDFYSFAYADDPIASGFIEMGAIITVSQPLLQKRPTIAGSHVTNLVGCGNATSDPVAVSDCMVNKTVDEILHLLRSC</sequence>
<evidence type="ECO:0000313" key="6">
    <source>
        <dbReference type="Proteomes" id="UP000055045"/>
    </source>
</evidence>
<dbReference type="EMBL" id="LLXE01000320">
    <property type="protein sequence ID" value="KUM57967.1"/>
    <property type="molecule type" value="Genomic_DNA"/>
</dbReference>
<organism evidence="5 6">
    <name type="scientific">Penicillium freii</name>
    <dbReference type="NCBI Taxonomy" id="48697"/>
    <lineage>
        <taxon>Eukaryota</taxon>
        <taxon>Fungi</taxon>
        <taxon>Dikarya</taxon>
        <taxon>Ascomycota</taxon>
        <taxon>Pezizomycotina</taxon>
        <taxon>Eurotiomycetes</taxon>
        <taxon>Eurotiomycetidae</taxon>
        <taxon>Eurotiales</taxon>
        <taxon>Aspergillaceae</taxon>
        <taxon>Penicillium</taxon>
    </lineage>
</organism>
<proteinExistence type="inferred from homology"/>
<protein>
    <recommendedName>
        <fullName evidence="3">Carboxylic ester hydrolase</fullName>
        <ecNumber evidence="3">3.1.1.-</ecNumber>
    </recommendedName>
</protein>
<dbReference type="STRING" id="48697.A0A117NLN3"/>
<dbReference type="GO" id="GO:0072330">
    <property type="term" value="P:monocarboxylic acid biosynthetic process"/>
    <property type="evidence" value="ECO:0007669"/>
    <property type="project" value="UniProtKB-ARBA"/>
</dbReference>
<evidence type="ECO:0000256" key="3">
    <source>
        <dbReference type="RuleBase" id="RU361235"/>
    </source>
</evidence>
<evidence type="ECO:0000259" key="4">
    <source>
        <dbReference type="Pfam" id="PF00135"/>
    </source>
</evidence>
<comment type="caution">
    <text evidence="5">The sequence shown here is derived from an EMBL/GenBank/DDBJ whole genome shotgun (WGS) entry which is preliminary data.</text>
</comment>
<dbReference type="GO" id="GO:0017000">
    <property type="term" value="P:antibiotic biosynthetic process"/>
    <property type="evidence" value="ECO:0007669"/>
    <property type="project" value="UniProtKB-ARBA"/>
</dbReference>
<gene>
    <name evidence="5" type="ORF">ACN42_g9211</name>
</gene>
<dbReference type="InterPro" id="IPR019826">
    <property type="entry name" value="Carboxylesterase_B_AS"/>
</dbReference>
<keyword evidence="6" id="KW-1185">Reference proteome</keyword>
<evidence type="ECO:0000313" key="5">
    <source>
        <dbReference type="EMBL" id="KUM57967.1"/>
    </source>
</evidence>
<dbReference type="InterPro" id="IPR050309">
    <property type="entry name" value="Type-B_Carboxylest/Lipase"/>
</dbReference>
<comment type="similarity">
    <text evidence="1 3">Belongs to the type-B carboxylesterase/lipase family.</text>
</comment>
<dbReference type="AlphaFoldDB" id="A0A117NLN3"/>
<dbReference type="InterPro" id="IPR002018">
    <property type="entry name" value="CarbesteraseB"/>
</dbReference>
<accession>A0A117NLN3</accession>
<feature type="domain" description="Carboxylesterase type B" evidence="4">
    <location>
        <begin position="62"/>
        <end position="338"/>
    </location>
</feature>
<keyword evidence="2 3" id="KW-0378">Hydrolase</keyword>
<dbReference type="Gene3D" id="3.40.50.1820">
    <property type="entry name" value="alpha/beta hydrolase"/>
    <property type="match status" value="1"/>
</dbReference>
<dbReference type="SUPFAM" id="SSF53474">
    <property type="entry name" value="alpha/beta-Hydrolases"/>
    <property type="match status" value="1"/>
</dbReference>